<evidence type="ECO:0000256" key="10">
    <source>
        <dbReference type="PROSITE-ProRule" id="PRU01213"/>
    </source>
</evidence>
<protein>
    <submittedName>
        <fullName evidence="13">Molybdenum ABC transporter ATP-binding protein</fullName>
        <ecNumber evidence="13">3.6.3.29</ecNumber>
    </submittedName>
</protein>
<keyword evidence="13" id="KW-0614">Plasmid</keyword>
<evidence type="ECO:0000256" key="4">
    <source>
        <dbReference type="ARBA" id="ARBA00022505"/>
    </source>
</evidence>
<dbReference type="InterPro" id="IPR027417">
    <property type="entry name" value="P-loop_NTPase"/>
</dbReference>
<evidence type="ECO:0000313" key="14">
    <source>
        <dbReference type="Proteomes" id="UP000273982"/>
    </source>
</evidence>
<dbReference type="InterPro" id="IPR003593">
    <property type="entry name" value="AAA+_ATPase"/>
</dbReference>
<dbReference type="Proteomes" id="UP000273982">
    <property type="component" value="Plasmid pGW6_1"/>
</dbReference>
<feature type="domain" description="ABC transporter" evidence="11">
    <location>
        <begin position="4"/>
        <end position="241"/>
    </location>
</feature>
<dbReference type="GO" id="GO:0005524">
    <property type="term" value="F:ATP binding"/>
    <property type="evidence" value="ECO:0007669"/>
    <property type="project" value="UniProtKB-KW"/>
</dbReference>
<evidence type="ECO:0000259" key="11">
    <source>
        <dbReference type="PROSITE" id="PS50893"/>
    </source>
</evidence>
<dbReference type="SMART" id="SM00382">
    <property type="entry name" value="AAA"/>
    <property type="match status" value="1"/>
</dbReference>
<dbReference type="NCBIfam" id="TIGR02142">
    <property type="entry name" value="modC_ABC"/>
    <property type="match status" value="1"/>
</dbReference>
<evidence type="ECO:0000256" key="6">
    <source>
        <dbReference type="ARBA" id="ARBA00022741"/>
    </source>
</evidence>
<dbReference type="EC" id="3.6.3.29" evidence="13"/>
<feature type="domain" description="Mop" evidence="12">
    <location>
        <begin position="299"/>
        <end position="366"/>
    </location>
</feature>
<evidence type="ECO:0000313" key="13">
    <source>
        <dbReference type="EMBL" id="AZG78815.1"/>
    </source>
</evidence>
<dbReference type="SUPFAM" id="SSF52540">
    <property type="entry name" value="P-loop containing nucleoside triphosphate hydrolases"/>
    <property type="match status" value="1"/>
</dbReference>
<keyword evidence="8" id="KW-1278">Translocase</keyword>
<sequence length="366" mass="39618">MSEVPAQASIQAKFRLDYPQFTLDFGADIPGRGVTALFGPSGSGKTTALRCVAGLIRAPGGRLVIGDEIWQDETRGFFLPTHRRPLGMVFQDAALFPHLTVLGNLNYGMKRSGTTKASASFDAILALLGIEGLLDRMPGKLSGGERQRVAVARALLMRPRLVLMDEPLAALDLKRKLEILPYLERLRDELDIPILYVSHSPDEVARLADHLILMDTGRIVASGPLSQTLGRVDLPSAFADDAGVVLSVIVAQHEVDELTRLEFDGGAILVSRRLESVGRRLRCRIHARDVSLAIEPRADTSILNILPAMVVAFAQTGTPGHVLVQLSLRDGAPLLARITERSRRQLGVTVGSAVWAQVKAVALLGE</sequence>
<dbReference type="PROSITE" id="PS51866">
    <property type="entry name" value="MOP"/>
    <property type="match status" value="1"/>
</dbReference>
<dbReference type="EMBL" id="CP034087">
    <property type="protein sequence ID" value="AZG78815.1"/>
    <property type="molecule type" value="Genomic_DNA"/>
</dbReference>
<evidence type="ECO:0000256" key="3">
    <source>
        <dbReference type="ARBA" id="ARBA00022475"/>
    </source>
</evidence>
<dbReference type="Gene3D" id="2.40.50.100">
    <property type="match status" value="1"/>
</dbReference>
<dbReference type="RefSeq" id="WP_124740325.1">
    <property type="nucleotide sequence ID" value="NZ_CP034087.1"/>
</dbReference>
<geneLocation type="plasmid" evidence="14">
    <name>pgw6_1</name>
</geneLocation>
<keyword evidence="3" id="KW-1003">Cell membrane</keyword>
<keyword evidence="6" id="KW-0547">Nucleotide-binding</keyword>
<evidence type="ECO:0000256" key="1">
    <source>
        <dbReference type="ARBA" id="ARBA00005417"/>
    </source>
</evidence>
<dbReference type="GO" id="GO:0016020">
    <property type="term" value="C:membrane"/>
    <property type="evidence" value="ECO:0007669"/>
    <property type="project" value="InterPro"/>
</dbReference>
<dbReference type="Gene3D" id="3.40.50.300">
    <property type="entry name" value="P-loop containing nucleotide triphosphate hydrolases"/>
    <property type="match status" value="1"/>
</dbReference>
<dbReference type="PANTHER" id="PTHR43514">
    <property type="entry name" value="ABC TRANSPORTER I FAMILY MEMBER 10"/>
    <property type="match status" value="1"/>
</dbReference>
<dbReference type="KEGG" id="mros:EHO51_18425"/>
<keyword evidence="7 13" id="KW-0067">ATP-binding</keyword>
<evidence type="ECO:0000256" key="7">
    <source>
        <dbReference type="ARBA" id="ARBA00022840"/>
    </source>
</evidence>
<dbReference type="InterPro" id="IPR003439">
    <property type="entry name" value="ABC_transporter-like_ATP-bd"/>
</dbReference>
<keyword evidence="5" id="KW-0997">Cell inner membrane</keyword>
<comment type="similarity">
    <text evidence="1">Belongs to the ABC transporter superfamily.</text>
</comment>
<keyword evidence="13" id="KW-0378">Hydrolase</keyword>
<dbReference type="PANTHER" id="PTHR43514:SF10">
    <property type="entry name" value="MOLYBDENUM IMPORT ATP-BINDING PROTEIN MODC 2"/>
    <property type="match status" value="1"/>
</dbReference>
<dbReference type="AlphaFoldDB" id="A0A3G8MC13"/>
<dbReference type="InterPro" id="IPR004606">
    <property type="entry name" value="Mop_domain"/>
</dbReference>
<reference evidence="13 14" key="1">
    <citation type="submission" date="2018-11" db="EMBL/GenBank/DDBJ databases">
        <title>Genome squencing of methanotrophic bacteria isolated from alkaline groundwater in Korea.</title>
        <authorList>
            <person name="Nguyen L.N."/>
        </authorList>
    </citation>
    <scope>NUCLEOTIDE SEQUENCE [LARGE SCALE GENOMIC DNA]</scope>
    <source>
        <strain evidence="13 14">GW6</strain>
        <plasmid evidence="14">pgw6_1</plasmid>
    </source>
</reference>
<keyword evidence="9" id="KW-0472">Membrane</keyword>
<evidence type="ECO:0000256" key="5">
    <source>
        <dbReference type="ARBA" id="ARBA00022519"/>
    </source>
</evidence>
<proteinExistence type="inferred from homology"/>
<dbReference type="InterPro" id="IPR017871">
    <property type="entry name" value="ABC_transporter-like_CS"/>
</dbReference>
<dbReference type="PROSITE" id="PS00211">
    <property type="entry name" value="ABC_TRANSPORTER_1"/>
    <property type="match status" value="1"/>
</dbReference>
<dbReference type="InterPro" id="IPR011868">
    <property type="entry name" value="ModC_ABC_ATP-bd"/>
</dbReference>
<gene>
    <name evidence="13" type="primary">modC</name>
    <name evidence="13" type="ORF">EHO51_18425</name>
</gene>
<keyword evidence="2" id="KW-0813">Transport</keyword>
<evidence type="ECO:0000256" key="9">
    <source>
        <dbReference type="ARBA" id="ARBA00023136"/>
    </source>
</evidence>
<dbReference type="GO" id="GO:0140359">
    <property type="term" value="F:ABC-type transporter activity"/>
    <property type="evidence" value="ECO:0007669"/>
    <property type="project" value="InterPro"/>
</dbReference>
<evidence type="ECO:0000256" key="8">
    <source>
        <dbReference type="ARBA" id="ARBA00022967"/>
    </source>
</evidence>
<dbReference type="GO" id="GO:0016887">
    <property type="term" value="F:ATP hydrolysis activity"/>
    <property type="evidence" value="ECO:0007669"/>
    <property type="project" value="InterPro"/>
</dbReference>
<accession>A0A3G8MC13</accession>
<dbReference type="SUPFAM" id="SSF50331">
    <property type="entry name" value="MOP-like"/>
    <property type="match status" value="1"/>
</dbReference>
<dbReference type="Pfam" id="PF03459">
    <property type="entry name" value="TOBE"/>
    <property type="match status" value="1"/>
</dbReference>
<keyword evidence="4 10" id="KW-0500">Molybdenum</keyword>
<dbReference type="InterPro" id="IPR050334">
    <property type="entry name" value="Molybdenum_import_ModC"/>
</dbReference>
<name>A0A3G8MC13_9HYPH</name>
<dbReference type="GO" id="GO:0015098">
    <property type="term" value="F:molybdate ion transmembrane transporter activity"/>
    <property type="evidence" value="ECO:0007669"/>
    <property type="project" value="InterPro"/>
</dbReference>
<evidence type="ECO:0000256" key="2">
    <source>
        <dbReference type="ARBA" id="ARBA00022448"/>
    </source>
</evidence>
<dbReference type="InterPro" id="IPR008995">
    <property type="entry name" value="Mo/tungstate-bd_C_term_dom"/>
</dbReference>
<dbReference type="Pfam" id="PF00005">
    <property type="entry name" value="ABC_tran"/>
    <property type="match status" value="1"/>
</dbReference>
<evidence type="ECO:0000259" key="12">
    <source>
        <dbReference type="PROSITE" id="PS51866"/>
    </source>
</evidence>
<dbReference type="InterPro" id="IPR005116">
    <property type="entry name" value="Transp-assoc_OB_typ1"/>
</dbReference>
<dbReference type="PROSITE" id="PS50893">
    <property type="entry name" value="ABC_TRANSPORTER_2"/>
    <property type="match status" value="1"/>
</dbReference>
<organism evidence="13 14">
    <name type="scientific">Methylocystis rosea</name>
    <dbReference type="NCBI Taxonomy" id="173366"/>
    <lineage>
        <taxon>Bacteria</taxon>
        <taxon>Pseudomonadati</taxon>
        <taxon>Pseudomonadota</taxon>
        <taxon>Alphaproteobacteria</taxon>
        <taxon>Hyphomicrobiales</taxon>
        <taxon>Methylocystaceae</taxon>
        <taxon>Methylocystis</taxon>
    </lineage>
</organism>